<evidence type="ECO:0000313" key="3">
    <source>
        <dbReference type="Proteomes" id="UP000053573"/>
    </source>
</evidence>
<feature type="compositionally biased region" description="Acidic residues" evidence="1">
    <location>
        <begin position="50"/>
        <end position="61"/>
    </location>
</feature>
<name>A0A0H1BL23_9EURO</name>
<feature type="compositionally biased region" description="Basic and acidic residues" evidence="1">
    <location>
        <begin position="32"/>
        <end position="45"/>
    </location>
</feature>
<feature type="region of interest" description="Disordered" evidence="1">
    <location>
        <begin position="25"/>
        <end position="73"/>
    </location>
</feature>
<evidence type="ECO:0000313" key="2">
    <source>
        <dbReference type="EMBL" id="KLJ09846.1"/>
    </source>
</evidence>
<comment type="caution">
    <text evidence="2">The sequence shown here is derived from an EMBL/GenBank/DDBJ whole genome shotgun (WGS) entry which is preliminary data.</text>
</comment>
<dbReference type="EMBL" id="LDEV01002241">
    <property type="protein sequence ID" value="KLJ09846.1"/>
    <property type="molecule type" value="Genomic_DNA"/>
</dbReference>
<dbReference type="AlphaFoldDB" id="A0A0H1BL23"/>
<protein>
    <submittedName>
        <fullName evidence="2">Uncharacterized protein</fullName>
    </submittedName>
</protein>
<evidence type="ECO:0000256" key="1">
    <source>
        <dbReference type="SAM" id="MobiDB-lite"/>
    </source>
</evidence>
<organism evidence="2 3">
    <name type="scientific">Blastomyces silverae</name>
    <dbReference type="NCBI Taxonomy" id="2060906"/>
    <lineage>
        <taxon>Eukaryota</taxon>
        <taxon>Fungi</taxon>
        <taxon>Dikarya</taxon>
        <taxon>Ascomycota</taxon>
        <taxon>Pezizomycotina</taxon>
        <taxon>Eurotiomycetes</taxon>
        <taxon>Eurotiomycetidae</taxon>
        <taxon>Onygenales</taxon>
        <taxon>Ajellomycetaceae</taxon>
        <taxon>Blastomyces</taxon>
    </lineage>
</organism>
<gene>
    <name evidence="2" type="ORF">EMPG_14734</name>
</gene>
<keyword evidence="3" id="KW-1185">Reference proteome</keyword>
<reference evidence="3" key="1">
    <citation type="journal article" date="2015" name="PLoS Genet.">
        <title>The dynamic genome and transcriptome of the human fungal pathogen Blastomyces and close relative Emmonsia.</title>
        <authorList>
            <person name="Munoz J.F."/>
            <person name="Gauthier G.M."/>
            <person name="Desjardins C.A."/>
            <person name="Gallo J.E."/>
            <person name="Holder J."/>
            <person name="Sullivan T.D."/>
            <person name="Marty A.J."/>
            <person name="Carmen J.C."/>
            <person name="Chen Z."/>
            <person name="Ding L."/>
            <person name="Gujja S."/>
            <person name="Magrini V."/>
            <person name="Misas E."/>
            <person name="Mitreva M."/>
            <person name="Priest M."/>
            <person name="Saif S."/>
            <person name="Whiston E.A."/>
            <person name="Young S."/>
            <person name="Zeng Q."/>
            <person name="Goldman W.E."/>
            <person name="Mardis E.R."/>
            <person name="Taylor J.W."/>
            <person name="McEwen J.G."/>
            <person name="Clay O.K."/>
            <person name="Klein B.S."/>
            <person name="Cuomo C.A."/>
        </authorList>
    </citation>
    <scope>NUCLEOTIDE SEQUENCE [LARGE SCALE GENOMIC DNA]</scope>
    <source>
        <strain evidence="3">UAMH 139</strain>
    </source>
</reference>
<sequence length="101" mass="11101">MNGMRNIRMATGEEAKRGGVVAVGRGQNGSERALRRAERRTREFVVGDGEAMEDKDEDEDKDGDKDGDGGSRMAVVFDADSRKGRERVIITIIMNISGQSR</sequence>
<proteinExistence type="predicted"/>
<dbReference type="Proteomes" id="UP000053573">
    <property type="component" value="Unassembled WGS sequence"/>
</dbReference>
<accession>A0A0H1BL23</accession>